<proteinExistence type="predicted"/>
<evidence type="ECO:0000259" key="1">
    <source>
        <dbReference type="PROSITE" id="PS50994"/>
    </source>
</evidence>
<dbReference type="Pfam" id="PF13976">
    <property type="entry name" value="gag_pre-integrs"/>
    <property type="match status" value="1"/>
</dbReference>
<reference evidence="2" key="1">
    <citation type="journal article" date="2022" name="Int. J. Mol. Sci.">
        <title>Draft Genome of Tanacetum Coccineum: Genomic Comparison of Closely Related Tanacetum-Family Plants.</title>
        <authorList>
            <person name="Yamashiro T."/>
            <person name="Shiraishi A."/>
            <person name="Nakayama K."/>
            <person name="Satake H."/>
        </authorList>
    </citation>
    <scope>NUCLEOTIDE SEQUENCE</scope>
</reference>
<dbReference type="Proteomes" id="UP001151760">
    <property type="component" value="Unassembled WGS sequence"/>
</dbReference>
<dbReference type="InterPro" id="IPR012337">
    <property type="entry name" value="RNaseH-like_sf"/>
</dbReference>
<gene>
    <name evidence="2" type="ORF">Tco_1045205</name>
</gene>
<protein>
    <submittedName>
        <fullName evidence="2">Integrase, catalytic region, zinc finger, CCHC-type containing protein</fullName>
    </submittedName>
</protein>
<feature type="domain" description="Integrase catalytic" evidence="1">
    <location>
        <begin position="374"/>
        <end position="412"/>
    </location>
</feature>
<dbReference type="EMBL" id="BQNB010018806">
    <property type="protein sequence ID" value="GJT78480.1"/>
    <property type="molecule type" value="Genomic_DNA"/>
</dbReference>
<accession>A0ABQ5GT58</accession>
<dbReference type="InterPro" id="IPR001584">
    <property type="entry name" value="Integrase_cat-core"/>
</dbReference>
<comment type="caution">
    <text evidence="2">The sequence shown here is derived from an EMBL/GenBank/DDBJ whole genome shotgun (WGS) entry which is preliminary data.</text>
</comment>
<reference evidence="2" key="2">
    <citation type="submission" date="2022-01" db="EMBL/GenBank/DDBJ databases">
        <authorList>
            <person name="Yamashiro T."/>
            <person name="Shiraishi A."/>
            <person name="Satake H."/>
            <person name="Nakayama K."/>
        </authorList>
    </citation>
    <scope>NUCLEOTIDE SEQUENCE</scope>
</reference>
<evidence type="ECO:0000313" key="2">
    <source>
        <dbReference type="EMBL" id="GJT78480.1"/>
    </source>
</evidence>
<dbReference type="Gene3D" id="3.30.420.10">
    <property type="entry name" value="Ribonuclease H-like superfamily/Ribonuclease H"/>
    <property type="match status" value="1"/>
</dbReference>
<dbReference type="SUPFAM" id="SSF53098">
    <property type="entry name" value="Ribonuclease H-like"/>
    <property type="match status" value="1"/>
</dbReference>
<organism evidence="2 3">
    <name type="scientific">Tanacetum coccineum</name>
    <dbReference type="NCBI Taxonomy" id="301880"/>
    <lineage>
        <taxon>Eukaryota</taxon>
        <taxon>Viridiplantae</taxon>
        <taxon>Streptophyta</taxon>
        <taxon>Embryophyta</taxon>
        <taxon>Tracheophyta</taxon>
        <taxon>Spermatophyta</taxon>
        <taxon>Magnoliopsida</taxon>
        <taxon>eudicotyledons</taxon>
        <taxon>Gunneridae</taxon>
        <taxon>Pentapetalae</taxon>
        <taxon>asterids</taxon>
        <taxon>campanulids</taxon>
        <taxon>Asterales</taxon>
        <taxon>Asteraceae</taxon>
        <taxon>Asteroideae</taxon>
        <taxon>Anthemideae</taxon>
        <taxon>Anthemidinae</taxon>
        <taxon>Tanacetum</taxon>
    </lineage>
</organism>
<dbReference type="InterPro" id="IPR025724">
    <property type="entry name" value="GAG-pre-integrase_dom"/>
</dbReference>
<dbReference type="PROSITE" id="PS50994">
    <property type="entry name" value="INTEGRASE"/>
    <property type="match status" value="1"/>
</dbReference>
<name>A0ABQ5GT58_9ASTR</name>
<dbReference type="Pfam" id="PF14223">
    <property type="entry name" value="Retrotran_gag_2"/>
    <property type="match status" value="1"/>
</dbReference>
<dbReference type="InterPro" id="IPR036397">
    <property type="entry name" value="RNaseH_sf"/>
</dbReference>
<sequence>MLCYLAGMEHYYLKYERRVVIQDQHLKSIIISCLPDDIMESVISCVSAKETWTDLVYSFEGPSDTKENRIMDMKLEYQTFRAKYTGSLSQTYTRYKTMLKKLANDGVNLSKHEINVGFINSLPKKWLTFSQGLRNANHTQTLDLADIYGRHTREEATILRDLVKHVKSKYPLDHSLESACRKKVGNQKKGVYQTLGYIWRATGWTITIVELVPFNEDAQPSGSAPWIPSALSNETLKPVVNIGLLMANLGNSKTNAHLSKFKGCPNCSLIGNVTISRVYYMEGLGHNLFSIGHFCVSNLEVTFRQHTCFIRNLEGVDLLTGSQGNNLYTLSLGDMMASSPICLLSNASKTKSWLWHRRLSHLNFGAINHLARHDNGTKFVNQTLLEYYEKIGISHETSVARSTQQNGVVERISIPTVVSEAVDETSGLEELLIIRNLFQNSNKNPNDHEGVNIDLFGLEGATVLAITDITVGYNHQWSTKPMIPASSSAPENFTCCNAQEDTMRMLLNNIVV</sequence>
<evidence type="ECO:0000313" key="3">
    <source>
        <dbReference type="Proteomes" id="UP001151760"/>
    </source>
</evidence>
<keyword evidence="3" id="KW-1185">Reference proteome</keyword>